<accession>A0ACC0DE98</accession>
<proteinExistence type="predicted"/>
<evidence type="ECO:0000313" key="1">
    <source>
        <dbReference type="EMBL" id="KAI6091046.1"/>
    </source>
</evidence>
<dbReference type="Proteomes" id="UP001497680">
    <property type="component" value="Unassembled WGS sequence"/>
</dbReference>
<evidence type="ECO:0000313" key="2">
    <source>
        <dbReference type="Proteomes" id="UP001497680"/>
    </source>
</evidence>
<organism evidence="1 2">
    <name type="scientific">Hypoxylon rubiginosum</name>
    <dbReference type="NCBI Taxonomy" id="110542"/>
    <lineage>
        <taxon>Eukaryota</taxon>
        <taxon>Fungi</taxon>
        <taxon>Dikarya</taxon>
        <taxon>Ascomycota</taxon>
        <taxon>Pezizomycotina</taxon>
        <taxon>Sordariomycetes</taxon>
        <taxon>Xylariomycetidae</taxon>
        <taxon>Xylariales</taxon>
        <taxon>Hypoxylaceae</taxon>
        <taxon>Hypoxylon</taxon>
    </lineage>
</organism>
<gene>
    <name evidence="1" type="ORF">F4821DRAFT_227351</name>
</gene>
<sequence>MPFFQPTIPELPETLNLANQVAVVTGATAGIGQELSLQLLRLGISHLIIGARNLQKGFQARLRLLSDSCVQEKNPRCQITVLELDLARFDSVKAFASEVIKASPRLDMLVLCAGINLAHFEETEDGNELCMQVNVLSNSLLSFIFLPILRSTTQQYYVPSASSQRATMTWVGSMGQALHSPSLGLAIDAETAILPYFSSPRYYSAIRRYPDTKLFVSLIVRELAQRLSPLKKEDGTGEESPVIVNCVCPGTVRTGADNNLPFWLRIPMNANRALRGRSVQEGARAVMWALRGRLHGEDNNPSGHYIANNTVQHLPPFADTVEGQSFGKRLFDEVLSLGRQVDDRIALSWRGLVTSDQDGSEN</sequence>
<protein>
    <submittedName>
        <fullName evidence="1">NAD(P)-binding protein</fullName>
    </submittedName>
</protein>
<keyword evidence="2" id="KW-1185">Reference proteome</keyword>
<reference evidence="1 2" key="1">
    <citation type="journal article" date="2022" name="New Phytol.">
        <title>Ecological generalism drives hyperdiversity of secondary metabolite gene clusters in xylarialean endophytes.</title>
        <authorList>
            <person name="Franco M.E.E."/>
            <person name="Wisecaver J.H."/>
            <person name="Arnold A.E."/>
            <person name="Ju Y.M."/>
            <person name="Slot J.C."/>
            <person name="Ahrendt S."/>
            <person name="Moore L.P."/>
            <person name="Eastman K.E."/>
            <person name="Scott K."/>
            <person name="Konkel Z."/>
            <person name="Mondo S.J."/>
            <person name="Kuo A."/>
            <person name="Hayes R.D."/>
            <person name="Haridas S."/>
            <person name="Andreopoulos B."/>
            <person name="Riley R."/>
            <person name="LaButti K."/>
            <person name="Pangilinan J."/>
            <person name="Lipzen A."/>
            <person name="Amirebrahimi M."/>
            <person name="Yan J."/>
            <person name="Adam C."/>
            <person name="Keymanesh K."/>
            <person name="Ng V."/>
            <person name="Louie K."/>
            <person name="Northen T."/>
            <person name="Drula E."/>
            <person name="Henrissat B."/>
            <person name="Hsieh H.M."/>
            <person name="Youens-Clark K."/>
            <person name="Lutzoni F."/>
            <person name="Miadlikowska J."/>
            <person name="Eastwood D.C."/>
            <person name="Hamelin R.C."/>
            <person name="Grigoriev I.V."/>
            <person name="U'Ren J.M."/>
        </authorList>
    </citation>
    <scope>NUCLEOTIDE SEQUENCE [LARGE SCALE GENOMIC DNA]</scope>
    <source>
        <strain evidence="1 2">ER1909</strain>
    </source>
</reference>
<name>A0ACC0DE98_9PEZI</name>
<comment type="caution">
    <text evidence="1">The sequence shown here is derived from an EMBL/GenBank/DDBJ whole genome shotgun (WGS) entry which is preliminary data.</text>
</comment>
<dbReference type="EMBL" id="MU394288">
    <property type="protein sequence ID" value="KAI6091046.1"/>
    <property type="molecule type" value="Genomic_DNA"/>
</dbReference>